<evidence type="ECO:0000313" key="2">
    <source>
        <dbReference type="Proteomes" id="UP000229816"/>
    </source>
</evidence>
<reference evidence="2" key="1">
    <citation type="submission" date="2017-09" db="EMBL/GenBank/DDBJ databases">
        <title>Depth-based differentiation of microbial function through sediment-hosted aquifers and enrichment of novel symbionts in the deep terrestrial subsurface.</title>
        <authorList>
            <person name="Probst A.J."/>
            <person name="Ladd B."/>
            <person name="Jarett J.K."/>
            <person name="Geller-Mcgrath D.E."/>
            <person name="Sieber C.M.K."/>
            <person name="Emerson J.B."/>
            <person name="Anantharaman K."/>
            <person name="Thomas B.C."/>
            <person name="Malmstrom R."/>
            <person name="Stieglmeier M."/>
            <person name="Klingl A."/>
            <person name="Woyke T."/>
            <person name="Ryan C.M."/>
            <person name="Banfield J.F."/>
        </authorList>
    </citation>
    <scope>NUCLEOTIDE SEQUENCE [LARGE SCALE GENOMIC DNA]</scope>
</reference>
<organism evidence="1 2">
    <name type="scientific">Candidatus Shapirobacteria bacterium CG_4_9_14_0_2_um_filter_39_11</name>
    <dbReference type="NCBI Taxonomy" id="1974478"/>
    <lineage>
        <taxon>Bacteria</taxon>
        <taxon>Candidatus Shapironibacteriota</taxon>
    </lineage>
</organism>
<dbReference type="Proteomes" id="UP000229816">
    <property type="component" value="Unassembled WGS sequence"/>
</dbReference>
<gene>
    <name evidence="1" type="ORF">CO054_02850</name>
</gene>
<sequence length="470" mass="51133">MAESVPSTTKPESLKVADRLLDTVIRAGESRVTQIVAGLQIPIYAAFVHSAMNEGMSWWGAALHPVLNLSGGLDALLGSTETANQLVFAATLGELKTVGLAALLTVGTATVDRMGKITRGELPIVDPEGVVFLSAGLELPLAGVVGKTVLGQVDVSGGPKNLYFSALYGKESLKPQKPGGAFQKRHFISSADMELNVTDTDVLRPTGALTAKTVVLAAPNDRVLEDIAITIRQQRGDNARIIPIAQSMANFEAYSTLDLESGEEQILTEKPINPFRRLVEQIVNLTSSETQQVVVDNLVRGLPFNLQESRKKMILQKVEKLGGKQLKIFLNGSDGEEKIALLKSFGLEEIKDKIMSTELLDEADIVVSFGEGKVTDDVSVSEVSEQMKKRIFHEKFDILHIGIPFSMGNEDSVGAHAQGVFSLQRLMAEEITERVKDDLLREKTIQEKLKNLLQRVVGEVSGKRIRQVLS</sequence>
<comment type="caution">
    <text evidence="1">The sequence shown here is derived from an EMBL/GenBank/DDBJ whole genome shotgun (WGS) entry which is preliminary data.</text>
</comment>
<dbReference type="EMBL" id="PFSF01000064">
    <property type="protein sequence ID" value="PJC27939.1"/>
    <property type="molecule type" value="Genomic_DNA"/>
</dbReference>
<protein>
    <submittedName>
        <fullName evidence="1">Uncharacterized protein</fullName>
    </submittedName>
</protein>
<evidence type="ECO:0000313" key="1">
    <source>
        <dbReference type="EMBL" id="PJC27939.1"/>
    </source>
</evidence>
<proteinExistence type="predicted"/>
<dbReference type="AlphaFoldDB" id="A0A2M8ES61"/>
<name>A0A2M8ES61_9BACT</name>
<accession>A0A2M8ES61</accession>